<comment type="similarity">
    <text evidence="1">Belongs to the peptidase S1C family.</text>
</comment>
<evidence type="ECO:0000256" key="8">
    <source>
        <dbReference type="PIRSR" id="PIRSR611782-2"/>
    </source>
</evidence>
<dbReference type="PATRIC" id="fig|69.6.peg.4388"/>
<dbReference type="InterPro" id="IPR009003">
    <property type="entry name" value="Peptidase_S1_PA"/>
</dbReference>
<keyword evidence="4" id="KW-0677">Repeat</keyword>
<dbReference type="STRING" id="69.GLE_4451"/>
<evidence type="ECO:0000256" key="2">
    <source>
        <dbReference type="ARBA" id="ARBA00022670"/>
    </source>
</evidence>
<dbReference type="EMBL" id="CP013140">
    <property type="protein sequence ID" value="ALN59792.1"/>
    <property type="molecule type" value="Genomic_DNA"/>
</dbReference>
<proteinExistence type="inferred from homology"/>
<evidence type="ECO:0000256" key="7">
    <source>
        <dbReference type="PIRSR" id="PIRSR611782-1"/>
    </source>
</evidence>
<dbReference type="PANTHER" id="PTHR22939:SF129">
    <property type="entry name" value="SERINE PROTEASE HTRA2, MITOCHONDRIAL"/>
    <property type="match status" value="1"/>
</dbReference>
<organism evidence="9 10">
    <name type="scientific">Lysobacter enzymogenes</name>
    <dbReference type="NCBI Taxonomy" id="69"/>
    <lineage>
        <taxon>Bacteria</taxon>
        <taxon>Pseudomonadati</taxon>
        <taxon>Pseudomonadota</taxon>
        <taxon>Gammaproteobacteria</taxon>
        <taxon>Lysobacterales</taxon>
        <taxon>Lysobacteraceae</taxon>
        <taxon>Lysobacter</taxon>
    </lineage>
</organism>
<keyword evidence="5 9" id="KW-0378">Hydrolase</keyword>
<dbReference type="InterPro" id="IPR001478">
    <property type="entry name" value="PDZ"/>
</dbReference>
<dbReference type="InterPro" id="IPR011782">
    <property type="entry name" value="Pept_S1C_Do"/>
</dbReference>
<dbReference type="InterPro" id="IPR036034">
    <property type="entry name" value="PDZ_sf"/>
</dbReference>
<dbReference type="RefSeq" id="WP_057949065.1">
    <property type="nucleotide sequence ID" value="NZ_CP067396.1"/>
</dbReference>
<dbReference type="GO" id="GO:0004252">
    <property type="term" value="F:serine-type endopeptidase activity"/>
    <property type="evidence" value="ECO:0007669"/>
    <property type="project" value="InterPro"/>
</dbReference>
<dbReference type="PRINTS" id="PR00834">
    <property type="entry name" value="PROTEASES2C"/>
</dbReference>
<feature type="binding site" evidence="8">
    <location>
        <begin position="230"/>
        <end position="232"/>
    </location>
    <ligand>
        <name>substrate</name>
    </ligand>
</feature>
<dbReference type="GO" id="GO:0006515">
    <property type="term" value="P:protein quality control for misfolded or incompletely synthesized proteins"/>
    <property type="evidence" value="ECO:0007669"/>
    <property type="project" value="TreeGrafter"/>
</dbReference>
<evidence type="ECO:0000256" key="4">
    <source>
        <dbReference type="ARBA" id="ARBA00022737"/>
    </source>
</evidence>
<dbReference type="Pfam" id="PF13365">
    <property type="entry name" value="Trypsin_2"/>
    <property type="match status" value="1"/>
</dbReference>
<accession>A0A0S2DMJ4</accession>
<sequence length="479" mass="49549">MRPLPTLLTLALAAAFGGFAATAVREGLQAPAQAAPPPIPSITVPAAAALPASVAGQALPSLAPMLQRVTPAVVSVHTKQTVRIRNPFANDPIFRRMFPNIPQERINESLGSGVIVDAKNGYVLTNHHVIEGADEVSVTLADGRTVKAEFLGSDPDTDVALMRIPAQNLSAISLADSDGLRVGDFVVAVGNPFGIGQTVTSGIVSAVGRSGLRGLGYQNFIQTDASINPGNSGGALVNLNGELVGINTASFNPQGSMAGNIGLGFAIPVNLARNIKDQLIANNGVVRRGTLGLESQDVTPQLAAALKLAEPRGALVSRVFAGSAAAAAGLRPGDVILSANGQRVDGRDALRNFEGLQSIGSKIALEVRRDGQALQLDASLREQPRSMPGADLDPRLAGATFGELPERLRQSGLSGVVVESVTRGSRAAANDLRKDDIVLAASSGNFDDLPGFRASFTRAPAQLILRVQRGNGVGNLAIR</sequence>
<dbReference type="PANTHER" id="PTHR22939">
    <property type="entry name" value="SERINE PROTEASE FAMILY S1C HTRA-RELATED"/>
    <property type="match status" value="1"/>
</dbReference>
<dbReference type="EC" id="3.4.21.-" evidence="9"/>
<feature type="binding site" evidence="8">
    <location>
        <position position="158"/>
    </location>
    <ligand>
        <name>substrate</name>
    </ligand>
</feature>
<evidence type="ECO:0000256" key="5">
    <source>
        <dbReference type="ARBA" id="ARBA00022801"/>
    </source>
</evidence>
<dbReference type="SUPFAM" id="SSF50494">
    <property type="entry name" value="Trypsin-like serine proteases"/>
    <property type="match status" value="1"/>
</dbReference>
<feature type="active site" description="Charge relay system" evidence="7">
    <location>
        <position position="128"/>
    </location>
</feature>
<keyword evidence="6" id="KW-0720">Serine protease</keyword>
<dbReference type="InterPro" id="IPR001940">
    <property type="entry name" value="Peptidase_S1C"/>
</dbReference>
<dbReference type="AlphaFoldDB" id="A0A0S2DMJ4"/>
<evidence type="ECO:0000256" key="3">
    <source>
        <dbReference type="ARBA" id="ARBA00022729"/>
    </source>
</evidence>
<dbReference type="SUPFAM" id="SSF50156">
    <property type="entry name" value="PDZ domain-like"/>
    <property type="match status" value="2"/>
</dbReference>
<evidence type="ECO:0000256" key="1">
    <source>
        <dbReference type="ARBA" id="ARBA00010541"/>
    </source>
</evidence>
<gene>
    <name evidence="9" type="ORF">GLE_4451</name>
</gene>
<dbReference type="PROSITE" id="PS50106">
    <property type="entry name" value="PDZ"/>
    <property type="match status" value="1"/>
</dbReference>
<keyword evidence="3" id="KW-0732">Signal</keyword>
<feature type="binding site" evidence="8">
    <location>
        <position position="128"/>
    </location>
    <ligand>
        <name>substrate</name>
    </ligand>
</feature>
<dbReference type="Pfam" id="PF00595">
    <property type="entry name" value="PDZ"/>
    <property type="match status" value="1"/>
</dbReference>
<evidence type="ECO:0000313" key="10">
    <source>
        <dbReference type="Proteomes" id="UP000061569"/>
    </source>
</evidence>
<keyword evidence="2 9" id="KW-0645">Protease</keyword>
<dbReference type="Proteomes" id="UP000061569">
    <property type="component" value="Chromosome"/>
</dbReference>
<name>A0A0S2DMJ4_LYSEN</name>
<protein>
    <submittedName>
        <fullName evidence="9">Periplasmic serine protease, Do/DeqQ family</fullName>
        <ecNumber evidence="9">3.4.21.-</ecNumber>
    </submittedName>
</protein>
<dbReference type="KEGG" id="lez:GLE_4451"/>
<dbReference type="NCBIfam" id="TIGR02037">
    <property type="entry name" value="degP_htrA_DO"/>
    <property type="match status" value="1"/>
</dbReference>
<dbReference type="GO" id="GO:0042597">
    <property type="term" value="C:periplasmic space"/>
    <property type="evidence" value="ECO:0007669"/>
    <property type="project" value="TreeGrafter"/>
</dbReference>
<feature type="active site" description="Charge relay system" evidence="7">
    <location>
        <position position="232"/>
    </location>
</feature>
<dbReference type="Gene3D" id="2.30.42.10">
    <property type="match status" value="2"/>
</dbReference>
<reference evidence="9 10" key="1">
    <citation type="submission" date="2015-11" db="EMBL/GenBank/DDBJ databases">
        <title>Genome sequences of Lysobacter enzymogenes strain C3 and Lysobacter antibioticus ATCC 29479.</title>
        <authorList>
            <person name="Kobayashi D.Y."/>
        </authorList>
    </citation>
    <scope>NUCLEOTIDE SEQUENCE [LARGE SCALE GENOMIC DNA]</scope>
    <source>
        <strain evidence="9 10">C3</strain>
    </source>
</reference>
<dbReference type="SMART" id="SM00228">
    <property type="entry name" value="PDZ"/>
    <property type="match status" value="2"/>
</dbReference>
<evidence type="ECO:0000313" key="9">
    <source>
        <dbReference type="EMBL" id="ALN59792.1"/>
    </source>
</evidence>
<dbReference type="Gene3D" id="2.40.10.120">
    <property type="match status" value="1"/>
</dbReference>
<evidence type="ECO:0000256" key="6">
    <source>
        <dbReference type="ARBA" id="ARBA00022825"/>
    </source>
</evidence>
<feature type="active site" description="Charge relay system" evidence="7">
    <location>
        <position position="158"/>
    </location>
</feature>
<dbReference type="OrthoDB" id="9758917at2"/>